<evidence type="ECO:0000256" key="2">
    <source>
        <dbReference type="ARBA" id="ARBA00022676"/>
    </source>
</evidence>
<feature type="transmembrane region" description="Helical" evidence="7">
    <location>
        <begin position="138"/>
        <end position="157"/>
    </location>
</feature>
<feature type="repeat" description="TPR" evidence="5">
    <location>
        <begin position="421"/>
        <end position="454"/>
    </location>
</feature>
<dbReference type="SMART" id="SM00028">
    <property type="entry name" value="TPR"/>
    <property type="match status" value="2"/>
</dbReference>
<feature type="DNA-binding region" description="OmpR/PhoB-type" evidence="6">
    <location>
        <begin position="13"/>
        <end position="109"/>
    </location>
</feature>
<feature type="domain" description="OmpR/PhoB-type" evidence="8">
    <location>
        <begin position="13"/>
        <end position="109"/>
    </location>
</feature>
<dbReference type="Gene3D" id="1.10.10.10">
    <property type="entry name" value="Winged helix-like DNA-binding domain superfamily/Winged helix DNA-binding domain"/>
    <property type="match status" value="1"/>
</dbReference>
<evidence type="ECO:0000256" key="4">
    <source>
        <dbReference type="ARBA" id="ARBA00023125"/>
    </source>
</evidence>
<dbReference type="InterPro" id="IPR001867">
    <property type="entry name" value="OmpR/PhoB-type_DNA-bd"/>
</dbReference>
<gene>
    <name evidence="9" type="ORF">N4264_16980</name>
</gene>
<dbReference type="PANTHER" id="PTHR44835">
    <property type="entry name" value="UDP-N-ACETYLGLUCOSAMINE--PEPTIDE N-ACETYLGLUCOSAMINYLTRANSFERASE SPINDLY-RELATED"/>
    <property type="match status" value="1"/>
</dbReference>
<accession>A0ABY6B987</accession>
<dbReference type="SMART" id="SM00862">
    <property type="entry name" value="Trans_reg_C"/>
    <property type="match status" value="1"/>
</dbReference>
<dbReference type="InterPro" id="IPR011990">
    <property type="entry name" value="TPR-like_helical_dom_sf"/>
</dbReference>
<dbReference type="Gene3D" id="1.25.40.10">
    <property type="entry name" value="Tetratricopeptide repeat domain"/>
    <property type="match status" value="2"/>
</dbReference>
<dbReference type="InterPro" id="IPR036388">
    <property type="entry name" value="WH-like_DNA-bd_sf"/>
</dbReference>
<dbReference type="PROSITE" id="PS51755">
    <property type="entry name" value="OMPR_PHOB"/>
    <property type="match status" value="1"/>
</dbReference>
<protein>
    <submittedName>
        <fullName evidence="9">Winged helix-turn-helix domain-containing protein</fullName>
    </submittedName>
</protein>
<dbReference type="InterPro" id="IPR016032">
    <property type="entry name" value="Sig_transdc_resp-reg_C-effctor"/>
</dbReference>
<keyword evidence="7" id="KW-1133">Transmembrane helix</keyword>
<keyword evidence="7" id="KW-0812">Transmembrane</keyword>
<organism evidence="9 10">
    <name type="scientific">Tahibacter amnicola</name>
    <dbReference type="NCBI Taxonomy" id="2976241"/>
    <lineage>
        <taxon>Bacteria</taxon>
        <taxon>Pseudomonadati</taxon>
        <taxon>Pseudomonadota</taxon>
        <taxon>Gammaproteobacteria</taxon>
        <taxon>Lysobacterales</taxon>
        <taxon>Rhodanobacteraceae</taxon>
        <taxon>Tahibacter</taxon>
    </lineage>
</organism>
<dbReference type="RefSeq" id="WP_261693418.1">
    <property type="nucleotide sequence ID" value="NZ_CP104694.1"/>
</dbReference>
<keyword evidence="10" id="KW-1185">Reference proteome</keyword>
<dbReference type="InterPro" id="IPR019734">
    <property type="entry name" value="TPR_rpt"/>
</dbReference>
<keyword evidence="5" id="KW-0802">TPR repeat</keyword>
<dbReference type="EMBL" id="CP104694">
    <property type="protein sequence ID" value="UXI66434.1"/>
    <property type="molecule type" value="Genomic_DNA"/>
</dbReference>
<keyword evidence="4 6" id="KW-0238">DNA-binding</keyword>
<comment type="pathway">
    <text evidence="1">Protein modification; protein glycosylation.</text>
</comment>
<evidence type="ECO:0000256" key="5">
    <source>
        <dbReference type="PROSITE-ProRule" id="PRU00339"/>
    </source>
</evidence>
<reference evidence="9" key="1">
    <citation type="submission" date="2022-09" db="EMBL/GenBank/DDBJ databases">
        <title>Tahibacter sp. nov., isolated from a fresh water.</title>
        <authorList>
            <person name="Baek J.H."/>
            <person name="Lee J.K."/>
            <person name="Kim J.M."/>
            <person name="Jeon C.O."/>
        </authorList>
    </citation>
    <scope>NUCLEOTIDE SEQUENCE</scope>
    <source>
        <strain evidence="9">W38</strain>
    </source>
</reference>
<dbReference type="Pfam" id="PF00486">
    <property type="entry name" value="Trans_reg_C"/>
    <property type="match status" value="1"/>
</dbReference>
<evidence type="ECO:0000256" key="6">
    <source>
        <dbReference type="PROSITE-ProRule" id="PRU01091"/>
    </source>
</evidence>
<dbReference type="PROSITE" id="PS50005">
    <property type="entry name" value="TPR"/>
    <property type="match status" value="1"/>
</dbReference>
<dbReference type="CDD" id="cd00383">
    <property type="entry name" value="trans_reg_C"/>
    <property type="match status" value="1"/>
</dbReference>
<evidence type="ECO:0000256" key="7">
    <source>
        <dbReference type="SAM" id="Phobius"/>
    </source>
</evidence>
<dbReference type="Proteomes" id="UP001064632">
    <property type="component" value="Chromosome"/>
</dbReference>
<dbReference type="InterPro" id="IPR051939">
    <property type="entry name" value="Glycosyltr_41/O-GlcNAc_trsf"/>
</dbReference>
<keyword evidence="2" id="KW-0328">Glycosyltransferase</keyword>
<sequence>MTLTASATPAPTADAYRFGRFRLDLRRQQLFVDEREVPIEPKPFALMAALAEAGGTVVSKPSLHARLWPRQAVTDAVLTQCILRARQALGDDAHEVIVTVHRQGYRLGVDVTAEPTPARAVPGDSADTGSPARRHRRLSTFALLGCLATVLVLGMVVRRQSATAQRPSVAVMPIEIRSESEEDRRIAEGLSDALLIRLAQEPDLRVPARTSVRVASTHRDDVQRVGRELGVTHVFDAVMSRTAEGFTLHASLVRSDDGFQSWAQTFPIATGDLASAEQRIAQAVAGALDARAGTARPPPIGTDSDAAYRAFLTGRSLRHHRTEAALRWSIEQYETALRIDPRFASAHAELATSWLLLYEYSNLSLTDARRAASPHIDEALRLAPDSADGHAARGLLALDEGRAVDAEQSLRRAASLAPQDATIRMWLGTSLSYQGKVSEALHWHQQALALDPLSAVAHVYVGVDHALAMRSDAAILFQKAITLEPRLLEGHWQWALFERFRGDATAAQARLEVALRVDPSSEYTRALLADALLDLGLPDKAAEALGNGSDGSLAIWLRSAIRIALARGESERALALWRLCLDRPAPHPDDRLLAAAAAAALGDRAGSLRAFEAHVAESGKNDAFVRLSQPDLGMADAQLYLELLRQQRGHAAADAAQAALRQRLTALRDEGVALPVLTRFMAQLATVTRAPVVPS</sequence>
<evidence type="ECO:0000259" key="8">
    <source>
        <dbReference type="PROSITE" id="PS51755"/>
    </source>
</evidence>
<keyword evidence="7" id="KW-0472">Membrane</keyword>
<name>A0ABY6B987_9GAMM</name>
<dbReference type="SUPFAM" id="SSF48452">
    <property type="entry name" value="TPR-like"/>
    <property type="match status" value="1"/>
</dbReference>
<proteinExistence type="predicted"/>
<dbReference type="PANTHER" id="PTHR44835:SF1">
    <property type="entry name" value="PROTEIN O-GLCNAC TRANSFERASE"/>
    <property type="match status" value="1"/>
</dbReference>
<evidence type="ECO:0000256" key="3">
    <source>
        <dbReference type="ARBA" id="ARBA00022679"/>
    </source>
</evidence>
<evidence type="ECO:0000313" key="9">
    <source>
        <dbReference type="EMBL" id="UXI66434.1"/>
    </source>
</evidence>
<dbReference type="SUPFAM" id="SSF46894">
    <property type="entry name" value="C-terminal effector domain of the bipartite response regulators"/>
    <property type="match status" value="1"/>
</dbReference>
<keyword evidence="3" id="KW-0808">Transferase</keyword>
<evidence type="ECO:0000256" key="1">
    <source>
        <dbReference type="ARBA" id="ARBA00004922"/>
    </source>
</evidence>
<evidence type="ECO:0000313" key="10">
    <source>
        <dbReference type="Proteomes" id="UP001064632"/>
    </source>
</evidence>